<dbReference type="Gene3D" id="1.10.287.1490">
    <property type="match status" value="1"/>
</dbReference>
<dbReference type="InterPro" id="IPR010935">
    <property type="entry name" value="SMC_hinge"/>
</dbReference>
<dbReference type="GO" id="GO:0007059">
    <property type="term" value="P:chromosome segregation"/>
    <property type="evidence" value="ECO:0007669"/>
    <property type="project" value="UniProtKB-UniRule"/>
</dbReference>
<evidence type="ECO:0000256" key="1">
    <source>
        <dbReference type="ARBA" id="ARBA00022490"/>
    </source>
</evidence>
<dbReference type="RefSeq" id="WP_116224168.1">
    <property type="nucleotide sequence ID" value="NZ_AP018437.1"/>
</dbReference>
<evidence type="ECO:0000259" key="7">
    <source>
        <dbReference type="SMART" id="SM00968"/>
    </source>
</evidence>
<evidence type="ECO:0000313" key="9">
    <source>
        <dbReference type="Proteomes" id="UP000256388"/>
    </source>
</evidence>
<dbReference type="NCBIfam" id="TIGR02168">
    <property type="entry name" value="SMC_prok_B"/>
    <property type="match status" value="1"/>
</dbReference>
<dbReference type="InterPro" id="IPR011890">
    <property type="entry name" value="SMC_prok"/>
</dbReference>
<keyword evidence="5 6" id="KW-0238">DNA-binding</keyword>
<dbReference type="SMART" id="SM00968">
    <property type="entry name" value="SMC_hinge"/>
    <property type="match status" value="1"/>
</dbReference>
<evidence type="ECO:0000256" key="5">
    <source>
        <dbReference type="ARBA" id="ARBA00023125"/>
    </source>
</evidence>
<dbReference type="GO" id="GO:0007062">
    <property type="term" value="P:sister chromatid cohesion"/>
    <property type="evidence" value="ECO:0007669"/>
    <property type="project" value="InterPro"/>
</dbReference>
<dbReference type="EMBL" id="QUMS01000001">
    <property type="protein sequence ID" value="REG11019.1"/>
    <property type="molecule type" value="Genomic_DNA"/>
</dbReference>
<comment type="function">
    <text evidence="6">Required for chromosome condensation and partitioning.</text>
</comment>
<evidence type="ECO:0000256" key="6">
    <source>
        <dbReference type="HAMAP-Rule" id="MF_01894"/>
    </source>
</evidence>
<evidence type="ECO:0000256" key="4">
    <source>
        <dbReference type="ARBA" id="ARBA00023054"/>
    </source>
</evidence>
<dbReference type="Gene3D" id="3.30.70.1620">
    <property type="match status" value="1"/>
</dbReference>
<dbReference type="GO" id="GO:0003677">
    <property type="term" value="F:DNA binding"/>
    <property type="evidence" value="ECO:0007669"/>
    <property type="project" value="UniProtKB-UniRule"/>
</dbReference>
<keyword evidence="4 6" id="KW-0175">Coiled coil</keyword>
<feature type="coiled-coil region" evidence="6">
    <location>
        <begin position="920"/>
        <end position="947"/>
    </location>
</feature>
<dbReference type="GO" id="GO:0005737">
    <property type="term" value="C:cytoplasm"/>
    <property type="evidence" value="ECO:0007669"/>
    <property type="project" value="UniProtKB-SubCell"/>
</dbReference>
<proteinExistence type="inferred from homology"/>
<dbReference type="GO" id="GO:0006260">
    <property type="term" value="P:DNA replication"/>
    <property type="evidence" value="ECO:0007669"/>
    <property type="project" value="UniProtKB-UniRule"/>
</dbReference>
<comment type="domain">
    <text evidence="6">Contains large globular domains required for ATP hydrolysis at each terminus and a third globular domain forming a flexible hinge near the middle of the molecule. These domains are separated by coiled-coil structures.</text>
</comment>
<dbReference type="Proteomes" id="UP000256388">
    <property type="component" value="Unassembled WGS sequence"/>
</dbReference>
<feature type="coiled-coil region" evidence="6">
    <location>
        <begin position="1016"/>
        <end position="1043"/>
    </location>
</feature>
<dbReference type="PIRSF" id="PIRSF005719">
    <property type="entry name" value="SMC"/>
    <property type="match status" value="1"/>
</dbReference>
<dbReference type="Pfam" id="PF02463">
    <property type="entry name" value="SMC_N"/>
    <property type="match status" value="1"/>
</dbReference>
<accession>A0A347ZSX5</accession>
<reference evidence="8 9" key="1">
    <citation type="submission" date="2018-08" db="EMBL/GenBank/DDBJ databases">
        <title>Genomic Encyclopedia of Type Strains, Phase IV (KMG-IV): sequencing the most valuable type-strain genomes for metagenomic binning, comparative biology and taxonomic classification.</title>
        <authorList>
            <person name="Goeker M."/>
        </authorList>
    </citation>
    <scope>NUCLEOTIDE SEQUENCE [LARGE SCALE GENOMIC DNA]</scope>
    <source>
        <strain evidence="8 9">DSM 23923</strain>
    </source>
</reference>
<dbReference type="InterPro" id="IPR024704">
    <property type="entry name" value="SMC"/>
</dbReference>
<evidence type="ECO:0000256" key="3">
    <source>
        <dbReference type="ARBA" id="ARBA00022840"/>
    </source>
</evidence>
<dbReference type="OrthoDB" id="9808768at2"/>
<dbReference type="PANTHER" id="PTHR43977">
    <property type="entry name" value="STRUCTURAL MAINTENANCE OF CHROMOSOMES PROTEIN 3"/>
    <property type="match status" value="1"/>
</dbReference>
<feature type="domain" description="SMC hinge" evidence="7">
    <location>
        <begin position="525"/>
        <end position="637"/>
    </location>
</feature>
<dbReference type="Gene3D" id="1.20.1060.20">
    <property type="match status" value="1"/>
</dbReference>
<protein>
    <recommendedName>
        <fullName evidence="6">Chromosome partition protein Smc</fullName>
    </recommendedName>
</protein>
<dbReference type="InterPro" id="IPR027417">
    <property type="entry name" value="P-loop_NTPase"/>
</dbReference>
<keyword evidence="2 6" id="KW-0547">Nucleotide-binding</keyword>
<comment type="subcellular location">
    <subcellularLocation>
        <location evidence="6">Cytoplasm</location>
    </subcellularLocation>
</comment>
<feature type="coiled-coil region" evidence="6">
    <location>
        <begin position="691"/>
        <end position="870"/>
    </location>
</feature>
<dbReference type="Gene3D" id="3.40.50.300">
    <property type="entry name" value="P-loop containing nucleotide triphosphate hydrolases"/>
    <property type="match status" value="2"/>
</dbReference>
<dbReference type="InterPro" id="IPR036277">
    <property type="entry name" value="SMC_hinge_sf"/>
</dbReference>
<evidence type="ECO:0000313" key="8">
    <source>
        <dbReference type="EMBL" id="REG11019.1"/>
    </source>
</evidence>
<dbReference type="SUPFAM" id="SSF52540">
    <property type="entry name" value="P-loop containing nucleoside triphosphate hydrolases"/>
    <property type="match status" value="1"/>
</dbReference>
<keyword evidence="3 6" id="KW-0067">ATP-binding</keyword>
<comment type="subunit">
    <text evidence="6">Homodimer.</text>
</comment>
<gene>
    <name evidence="6" type="primary">smc</name>
    <name evidence="8" type="ORF">DFR64_0891</name>
</gene>
<dbReference type="InterPro" id="IPR003395">
    <property type="entry name" value="RecF/RecN/SMC_N"/>
</dbReference>
<keyword evidence="9" id="KW-1185">Reference proteome</keyword>
<dbReference type="SUPFAM" id="SSF75553">
    <property type="entry name" value="Smc hinge domain"/>
    <property type="match status" value="1"/>
</dbReference>
<organism evidence="8 9">
    <name type="scientific">Pelolinea submarina</name>
    <dbReference type="NCBI Taxonomy" id="913107"/>
    <lineage>
        <taxon>Bacteria</taxon>
        <taxon>Bacillati</taxon>
        <taxon>Chloroflexota</taxon>
        <taxon>Anaerolineae</taxon>
        <taxon>Anaerolineales</taxon>
        <taxon>Anaerolineaceae</taxon>
        <taxon>Pelolinea</taxon>
    </lineage>
</organism>
<keyword evidence="1 6" id="KW-0963">Cytoplasm</keyword>
<dbReference type="GO" id="GO:0016887">
    <property type="term" value="F:ATP hydrolysis activity"/>
    <property type="evidence" value="ECO:0007669"/>
    <property type="project" value="InterPro"/>
</dbReference>
<evidence type="ECO:0000256" key="2">
    <source>
        <dbReference type="ARBA" id="ARBA00022741"/>
    </source>
</evidence>
<dbReference type="GO" id="GO:0005524">
    <property type="term" value="F:ATP binding"/>
    <property type="evidence" value="ECO:0007669"/>
    <property type="project" value="UniProtKB-UniRule"/>
</dbReference>
<feature type="binding site" evidence="6">
    <location>
        <begin position="34"/>
        <end position="41"/>
    </location>
    <ligand>
        <name>ATP</name>
        <dbReference type="ChEBI" id="CHEBI:30616"/>
    </ligand>
</feature>
<dbReference type="AlphaFoldDB" id="A0A347ZSX5"/>
<sequence length="1199" mass="137298">MANRLLSLELHGYKTFASKTSFDFPGQITAIVGPNGSGKSNISDSIRWVLGEQAYSLLRGKKTLDMIFSGSEQRPRASMASVSITFDNQNGWLPVEFSEVTLTRRAYRSGENEYLLNNQKVRLKEINELLANSGLGERTYTIIGQGLVDTALSLKPEERRRFFEEASGIGLYKGRREDATQKLDKTLRNMERINDILRELKPRLGYLEKSKEKAKQYLQVQNDLNLLLKDWYGYNWHAVQRELVYASDFSSKQNEQLNVRREEKQKLEARVNRIQGDLNDKRDQLANLHLELSKLHSIKEDATREIAVHEERERSIRERSQELEAAVLVLTDEIGQHEAELKTLEQSGNEIRQELEQAGRALSDANGKLDARRQERVKIERLIEELQKQVIANESEILKTESRIEQLNHQAENDRNELQILNNNRSGVDEFISQSDGKLKELEKNTTTLQAEITQNQQALENKRKERNRAREKIDQLERKYKEIDLAVSKLNAELKVIRQAEESLTGFTSGSKEFVQAARSNKVSAKFALLLDYLKVPQEYELAFSAALGDMLEGIILGEGTSTQDILTYLENSKTSRTVFLPEWWQVQTPQKSIQGTNAVKASDLVKETEHYNGLIKNILSSTYIVDTAAEAEALVKQLPLGMKVVTRKGEVFDTRGTITAGNEYRVKNLSRKREKEATEKDVLTFQTESQSLQKELEIQKNNLVQLNDAIRTLSETDQQLQRKVQQLGIDRHKLEIEKNQRAEQLEDIRKRLEQINLSSKARSDESARLKSSLKELRDQLSEKQTRLDSHFQSVNNLPIEEIRSMVMELTSDKAVIEELANQQRSRVEEKEKLIRETNAKIGSQRNRLTEMAQTLEEILAEKQNLAETDSSVSTEIEALSEKIKPLEEEVESGIKHQGTLLEEVDASRNQYSIAERHALQAQMKVDKLRDRMEELRKKIQEDFGLLPEENEEGLIGPKPLPIDGMIATLPDIEILPENLDEQIKQQKSYLRRLGPVNPDAEMEFDEVDQRVHFLSEQLLDLEKAEKDLRQVVEELDELMKKEFMKTFRKVEEEFKVIFAQLFTGGSARLYLEDEENVMDSGIEIEATLPGKRRQELGLLSGGERSLTAVALIFALLKISPTPFCIMDEVDAMLDESNVVRFGELLHELSDTTQFIVITHNRNTVQMADVLYGVTMGKDSVSQVISLRMDELTDEMVQ</sequence>
<dbReference type="HAMAP" id="MF_01894">
    <property type="entry name" value="Smc_prok"/>
    <property type="match status" value="1"/>
</dbReference>
<feature type="coiled-coil region" evidence="6">
    <location>
        <begin position="250"/>
        <end position="494"/>
    </location>
</feature>
<comment type="caution">
    <text evidence="8">The sequence shown here is derived from an EMBL/GenBank/DDBJ whole genome shotgun (WGS) entry which is preliminary data.</text>
</comment>
<dbReference type="GO" id="GO:0005694">
    <property type="term" value="C:chromosome"/>
    <property type="evidence" value="ECO:0007669"/>
    <property type="project" value="InterPro"/>
</dbReference>
<dbReference type="GO" id="GO:0030261">
    <property type="term" value="P:chromosome condensation"/>
    <property type="evidence" value="ECO:0007669"/>
    <property type="project" value="InterPro"/>
</dbReference>
<comment type="similarity">
    <text evidence="6">Belongs to the SMC family.</text>
</comment>
<dbReference type="Pfam" id="PF06470">
    <property type="entry name" value="SMC_hinge"/>
    <property type="match status" value="1"/>
</dbReference>
<name>A0A347ZSX5_9CHLR</name>